<proteinExistence type="inferred from homology"/>
<comment type="subcellular location">
    <subcellularLocation>
        <location evidence="1">Cell outer membrane</location>
    </subcellularLocation>
</comment>
<evidence type="ECO:0000256" key="4">
    <source>
        <dbReference type="ARBA" id="ARBA00023136"/>
    </source>
</evidence>
<gene>
    <name evidence="8" type="ORF">ACFO6W_18595</name>
</gene>
<keyword evidence="3" id="KW-0732">Signal</keyword>
<keyword evidence="4" id="KW-0472">Membrane</keyword>
<reference evidence="9" key="1">
    <citation type="journal article" date="2019" name="Int. J. Syst. Evol. Microbiol.">
        <title>The Global Catalogue of Microorganisms (GCM) 10K type strain sequencing project: providing services to taxonomists for standard genome sequencing and annotation.</title>
        <authorList>
            <consortium name="The Broad Institute Genomics Platform"/>
            <consortium name="The Broad Institute Genome Sequencing Center for Infectious Disease"/>
            <person name="Wu L."/>
            <person name="Ma J."/>
        </authorList>
    </citation>
    <scope>NUCLEOTIDE SEQUENCE [LARGE SCALE GENOMIC DNA]</scope>
    <source>
        <strain evidence="9">CCUG 66188</strain>
    </source>
</reference>
<dbReference type="Gene3D" id="2.60.40.2100">
    <property type="match status" value="1"/>
</dbReference>
<evidence type="ECO:0000256" key="6">
    <source>
        <dbReference type="ARBA" id="ARBA00023237"/>
    </source>
</evidence>
<evidence type="ECO:0000256" key="5">
    <source>
        <dbReference type="ARBA" id="ARBA00023139"/>
    </source>
</evidence>
<keyword evidence="5" id="KW-0564">Palmitate</keyword>
<organism evidence="8 9">
    <name type="scientific">Dysgonomonas termitidis</name>
    <dbReference type="NCBI Taxonomy" id="1516126"/>
    <lineage>
        <taxon>Bacteria</taxon>
        <taxon>Pseudomonadati</taxon>
        <taxon>Bacteroidota</taxon>
        <taxon>Bacteroidia</taxon>
        <taxon>Bacteroidales</taxon>
        <taxon>Dysgonomonadaceae</taxon>
        <taxon>Dysgonomonas</taxon>
    </lineage>
</organism>
<name>A0ABV9L0B9_9BACT</name>
<keyword evidence="7" id="KW-0449">Lipoprotein</keyword>
<comment type="similarity">
    <text evidence="2">Belongs to the bacteroidetes fimbrillin superfamily. FimB/Mfa2 family.</text>
</comment>
<dbReference type="InterPro" id="IPR014941">
    <property type="entry name" value="FimB/Mfa2/Mfa3"/>
</dbReference>
<protein>
    <submittedName>
        <fullName evidence="8">FimB/Mfa2 family fimbrial subunit</fullName>
    </submittedName>
</protein>
<dbReference type="Proteomes" id="UP001596023">
    <property type="component" value="Unassembled WGS sequence"/>
</dbReference>
<dbReference type="RefSeq" id="WP_379999172.1">
    <property type="nucleotide sequence ID" value="NZ_JBHSGN010000114.1"/>
</dbReference>
<keyword evidence="9" id="KW-1185">Reference proteome</keyword>
<evidence type="ECO:0000256" key="7">
    <source>
        <dbReference type="ARBA" id="ARBA00023288"/>
    </source>
</evidence>
<evidence type="ECO:0000256" key="2">
    <source>
        <dbReference type="ARBA" id="ARBA00007248"/>
    </source>
</evidence>
<evidence type="ECO:0000256" key="3">
    <source>
        <dbReference type="ARBA" id="ARBA00022729"/>
    </source>
</evidence>
<accession>A0ABV9L0B9</accession>
<dbReference type="EMBL" id="JBHSGN010000114">
    <property type="protein sequence ID" value="MFC4675701.1"/>
    <property type="molecule type" value="Genomic_DNA"/>
</dbReference>
<evidence type="ECO:0000313" key="8">
    <source>
        <dbReference type="EMBL" id="MFC4675701.1"/>
    </source>
</evidence>
<evidence type="ECO:0000256" key="1">
    <source>
        <dbReference type="ARBA" id="ARBA00004442"/>
    </source>
</evidence>
<keyword evidence="6" id="KW-0998">Cell outer membrane</keyword>
<sequence length="317" mass="34886">MKPYISLFILLAFALLNSCIGEDSEYCPEIDDNSNLRLEFRYTDENGLDIFTDKVRYTDVFIFDSGDRLVKRITLDENALSLFAGTELRLEPGTYRIVCWANATANTLYEGASPGNNLFSDAFLSNSSLDKATNTASDSDPLYYAPAPSQDSQPQPFYVTVPESGSQTAVIPFRSAHITIGVYVKGFTDTSAQGAALPPTIVLTDIPAHYNFNMQTYGTGISYKKTAANTVIESQNMAYSEFYTPLFNENTPILLYIKKQSDGSTVATVSLKDFIADNNITVTGTDGLFIPIQIEFKSVSVEVTLPGWDSKPVSPEF</sequence>
<dbReference type="Pfam" id="PF08842">
    <property type="entry name" value="Mfa2"/>
    <property type="match status" value="1"/>
</dbReference>
<evidence type="ECO:0000313" key="9">
    <source>
        <dbReference type="Proteomes" id="UP001596023"/>
    </source>
</evidence>
<comment type="caution">
    <text evidence="8">The sequence shown here is derived from an EMBL/GenBank/DDBJ whole genome shotgun (WGS) entry which is preliminary data.</text>
</comment>